<dbReference type="RefSeq" id="WP_154515624.1">
    <property type="nucleotide sequence ID" value="NZ_JAQXUV010000038.1"/>
</dbReference>
<dbReference type="Pfam" id="PF04542">
    <property type="entry name" value="Sigma70_r2"/>
    <property type="match status" value="1"/>
</dbReference>
<organism evidence="5 6">
    <name type="scientific">Sharpea porci</name>
    <dbReference type="NCBI Taxonomy" id="2652286"/>
    <lineage>
        <taxon>Bacteria</taxon>
        <taxon>Bacillati</taxon>
        <taxon>Bacillota</taxon>
        <taxon>Erysipelotrichia</taxon>
        <taxon>Erysipelotrichales</taxon>
        <taxon>Coprobacillaceae</taxon>
        <taxon>Sharpea</taxon>
    </lineage>
</organism>
<dbReference type="InterPro" id="IPR014284">
    <property type="entry name" value="RNA_pol_sigma-70_dom"/>
</dbReference>
<evidence type="ECO:0000259" key="4">
    <source>
        <dbReference type="Pfam" id="PF04542"/>
    </source>
</evidence>
<sequence length="202" mass="24385">MGELNFSELLFLTRCGEMKARDVLYMYFYEFVHMMTKKYHYIHDGLENEDIAQEAMLCFDHVLYAYREDMNTKLSTYIGLCTVRCIQSEIRKNRRTRGTYDIEVSLDSQIAYDDDRKFEEVVADQRVLYMPDSAYKIHEMMQAIKRYEEYRMNKLEQKVFQLIKDGYRKDEISQILCLDKRAVYNVVYRLLVKLREATENKK</sequence>
<dbReference type="SUPFAM" id="SSF88946">
    <property type="entry name" value="Sigma2 domain of RNA polymerase sigma factors"/>
    <property type="match status" value="1"/>
</dbReference>
<proteinExistence type="inferred from homology"/>
<keyword evidence="6" id="KW-1185">Reference proteome</keyword>
<dbReference type="InterPro" id="IPR013325">
    <property type="entry name" value="RNA_pol_sigma_r2"/>
</dbReference>
<evidence type="ECO:0000313" key="6">
    <source>
        <dbReference type="Proteomes" id="UP000442619"/>
    </source>
</evidence>
<dbReference type="GO" id="GO:0006352">
    <property type="term" value="P:DNA-templated transcription initiation"/>
    <property type="evidence" value="ECO:0007669"/>
    <property type="project" value="InterPro"/>
</dbReference>
<name>A0A844FU38_9FIRM</name>
<accession>A0A844FU38</accession>
<gene>
    <name evidence="5" type="ORF">FYJ79_06355</name>
</gene>
<dbReference type="GO" id="GO:0003677">
    <property type="term" value="F:DNA binding"/>
    <property type="evidence" value="ECO:0007669"/>
    <property type="project" value="InterPro"/>
</dbReference>
<dbReference type="InterPro" id="IPR036388">
    <property type="entry name" value="WH-like_DNA-bd_sf"/>
</dbReference>
<dbReference type="EMBL" id="VUNM01000011">
    <property type="protein sequence ID" value="MST89193.1"/>
    <property type="molecule type" value="Genomic_DNA"/>
</dbReference>
<dbReference type="GO" id="GO:0003700">
    <property type="term" value="F:DNA-binding transcription factor activity"/>
    <property type="evidence" value="ECO:0007669"/>
    <property type="project" value="InterPro"/>
</dbReference>
<protein>
    <recommendedName>
        <fullName evidence="2">RNA polymerase sigma factor SigS</fullName>
    </recommendedName>
</protein>
<dbReference type="AlphaFoldDB" id="A0A844FU38"/>
<dbReference type="InterPro" id="IPR016032">
    <property type="entry name" value="Sig_transdc_resp-reg_C-effctor"/>
</dbReference>
<feature type="domain" description="RNA polymerase sigma-70 region 2" evidence="4">
    <location>
        <begin position="37"/>
        <end position="96"/>
    </location>
</feature>
<dbReference type="Gene3D" id="1.10.10.10">
    <property type="entry name" value="Winged helix-like DNA-binding domain superfamily/Winged helix DNA-binding domain"/>
    <property type="match status" value="1"/>
</dbReference>
<evidence type="ECO:0000256" key="3">
    <source>
        <dbReference type="ARBA" id="ARBA00024701"/>
    </source>
</evidence>
<dbReference type="InterPro" id="IPR007627">
    <property type="entry name" value="RNA_pol_sigma70_r2"/>
</dbReference>
<reference evidence="5 6" key="1">
    <citation type="submission" date="2019-08" db="EMBL/GenBank/DDBJ databases">
        <title>In-depth cultivation of the pig gut microbiome towards novel bacterial diversity and tailored functional studies.</title>
        <authorList>
            <person name="Wylensek D."/>
            <person name="Hitch T.C.A."/>
            <person name="Clavel T."/>
        </authorList>
    </citation>
    <scope>NUCLEOTIDE SEQUENCE [LARGE SCALE GENOMIC DNA]</scope>
    <source>
        <strain evidence="5 6">CA-Schmier-601-WT-3</strain>
    </source>
</reference>
<dbReference type="Gene3D" id="1.10.1740.10">
    <property type="match status" value="1"/>
</dbReference>
<comment type="similarity">
    <text evidence="1">Belongs to the sigma-70 factor family.</text>
</comment>
<evidence type="ECO:0000256" key="1">
    <source>
        <dbReference type="ARBA" id="ARBA00007788"/>
    </source>
</evidence>
<dbReference type="NCBIfam" id="TIGR02937">
    <property type="entry name" value="sigma70-ECF"/>
    <property type="match status" value="1"/>
</dbReference>
<evidence type="ECO:0000313" key="5">
    <source>
        <dbReference type="EMBL" id="MST89193.1"/>
    </source>
</evidence>
<dbReference type="Proteomes" id="UP000442619">
    <property type="component" value="Unassembled WGS sequence"/>
</dbReference>
<comment type="function">
    <text evidence="3">Sigma factors are initiation factors that promote the attachment of RNA polymerase to specific initiation sites and are then released. Sigma-S contributes to the protection against external stress, thus playing a role in cellular fitness and survival.</text>
</comment>
<comment type="caution">
    <text evidence="5">The sequence shown here is derived from an EMBL/GenBank/DDBJ whole genome shotgun (WGS) entry which is preliminary data.</text>
</comment>
<evidence type="ECO:0000256" key="2">
    <source>
        <dbReference type="ARBA" id="ARBA00021245"/>
    </source>
</evidence>
<dbReference type="SUPFAM" id="SSF46894">
    <property type="entry name" value="C-terminal effector domain of the bipartite response regulators"/>
    <property type="match status" value="1"/>
</dbReference>